<keyword evidence="2" id="KW-1185">Reference proteome</keyword>
<dbReference type="EMBL" id="JAQQWK010000005">
    <property type="protein sequence ID" value="KAK8042043.1"/>
    <property type="molecule type" value="Genomic_DNA"/>
</dbReference>
<evidence type="ECO:0000313" key="1">
    <source>
        <dbReference type="EMBL" id="KAK8042043.1"/>
    </source>
</evidence>
<protein>
    <submittedName>
        <fullName evidence="1">Phosphotransferase enzyme family protein</fullName>
    </submittedName>
</protein>
<dbReference type="Gene3D" id="3.30.200.20">
    <property type="entry name" value="Phosphorylase Kinase, domain 1"/>
    <property type="match status" value="1"/>
</dbReference>
<accession>A0ABR1T625</accession>
<reference evidence="1 2" key="1">
    <citation type="submission" date="2023-01" db="EMBL/GenBank/DDBJ databases">
        <title>Analysis of 21 Apiospora genomes using comparative genomics revels a genus with tremendous synthesis potential of carbohydrate active enzymes and secondary metabolites.</title>
        <authorList>
            <person name="Sorensen T."/>
        </authorList>
    </citation>
    <scope>NUCLEOTIDE SEQUENCE [LARGE SCALE GENOMIC DNA]</scope>
    <source>
        <strain evidence="1 2">CBS 33761</strain>
    </source>
</reference>
<organism evidence="1 2">
    <name type="scientific">Apiospora rasikravindrae</name>
    <dbReference type="NCBI Taxonomy" id="990691"/>
    <lineage>
        <taxon>Eukaryota</taxon>
        <taxon>Fungi</taxon>
        <taxon>Dikarya</taxon>
        <taxon>Ascomycota</taxon>
        <taxon>Pezizomycotina</taxon>
        <taxon>Sordariomycetes</taxon>
        <taxon>Xylariomycetidae</taxon>
        <taxon>Amphisphaeriales</taxon>
        <taxon>Apiosporaceae</taxon>
        <taxon>Apiospora</taxon>
    </lineage>
</organism>
<dbReference type="Proteomes" id="UP001444661">
    <property type="component" value="Unassembled WGS sequence"/>
</dbReference>
<comment type="caution">
    <text evidence="1">The sequence shown here is derived from an EMBL/GenBank/DDBJ whole genome shotgun (WGS) entry which is preliminary data.</text>
</comment>
<proteinExistence type="predicted"/>
<gene>
    <name evidence="1" type="ORF">PG993_006566</name>
</gene>
<evidence type="ECO:0000313" key="2">
    <source>
        <dbReference type="Proteomes" id="UP001444661"/>
    </source>
</evidence>
<name>A0ABR1T625_9PEZI</name>
<sequence>MAPLTEAAVRDHPAPTPYAVSSLKKLSGGTASFLYRGTLFQPSASDAGTAPVLAKTVVLKRSIAFAAANRNFALDVKRRDYEETMMYAQDSFLQSITTTIRGSCTAVEVRVPYLYHFDR</sequence>